<reference evidence="6 7" key="1">
    <citation type="journal article" date="2016" name="Nat. Commun.">
        <title>Thousands of microbial genomes shed light on interconnected biogeochemical processes in an aquifer system.</title>
        <authorList>
            <person name="Anantharaman K."/>
            <person name="Brown C.T."/>
            <person name="Hug L.A."/>
            <person name="Sharon I."/>
            <person name="Castelle C.J."/>
            <person name="Probst A.J."/>
            <person name="Thomas B.C."/>
            <person name="Singh A."/>
            <person name="Wilkins M.J."/>
            <person name="Karaoz U."/>
            <person name="Brodie E.L."/>
            <person name="Williams K.H."/>
            <person name="Hubbard S.S."/>
            <person name="Banfield J.F."/>
        </authorList>
    </citation>
    <scope>NUCLEOTIDE SEQUENCE [LARGE SCALE GENOMIC DNA]</scope>
</reference>
<feature type="compositionally biased region" description="Low complexity" evidence="5">
    <location>
        <begin position="28"/>
        <end position="37"/>
    </location>
</feature>
<dbReference type="GO" id="GO:1990904">
    <property type="term" value="C:ribonucleoprotein complex"/>
    <property type="evidence" value="ECO:0007669"/>
    <property type="project" value="UniProtKB-KW"/>
</dbReference>
<dbReference type="PRINTS" id="PR00061">
    <property type="entry name" value="RIBOSOMALL19"/>
</dbReference>
<evidence type="ECO:0000256" key="1">
    <source>
        <dbReference type="ARBA" id="ARBA00005781"/>
    </source>
</evidence>
<evidence type="ECO:0000256" key="5">
    <source>
        <dbReference type="SAM" id="MobiDB-lite"/>
    </source>
</evidence>
<dbReference type="InterPro" id="IPR038657">
    <property type="entry name" value="Ribosomal_bL19_sf"/>
</dbReference>
<evidence type="ECO:0000256" key="4">
    <source>
        <dbReference type="RuleBase" id="RU000559"/>
    </source>
</evidence>
<protein>
    <recommendedName>
        <fullName evidence="4">50S ribosomal protein L19</fullName>
    </recommendedName>
</protein>
<organism evidence="6 7">
    <name type="scientific">Candidatus Harrisonbacteria bacterium RIFCSPLOWO2_01_FULL_44_18</name>
    <dbReference type="NCBI Taxonomy" id="1798407"/>
    <lineage>
        <taxon>Bacteria</taxon>
        <taxon>Candidatus Harrisoniibacteriota</taxon>
    </lineage>
</organism>
<name>A0A1G1ZMT5_9BACT</name>
<evidence type="ECO:0000256" key="3">
    <source>
        <dbReference type="ARBA" id="ARBA00023274"/>
    </source>
</evidence>
<dbReference type="Gene3D" id="2.30.30.790">
    <property type="match status" value="1"/>
</dbReference>
<feature type="region of interest" description="Disordered" evidence="5">
    <location>
        <begin position="26"/>
        <end position="50"/>
    </location>
</feature>
<dbReference type="GO" id="GO:0003735">
    <property type="term" value="F:structural constituent of ribosome"/>
    <property type="evidence" value="ECO:0007669"/>
    <property type="project" value="InterPro"/>
</dbReference>
<gene>
    <name evidence="6" type="ORF">A3A16_00395</name>
</gene>
<evidence type="ECO:0000313" key="6">
    <source>
        <dbReference type="EMBL" id="OGY65147.1"/>
    </source>
</evidence>
<dbReference type="PANTHER" id="PTHR15680:SF9">
    <property type="entry name" value="LARGE RIBOSOMAL SUBUNIT PROTEIN BL19M"/>
    <property type="match status" value="1"/>
</dbReference>
<dbReference type="Proteomes" id="UP000177942">
    <property type="component" value="Unassembled WGS sequence"/>
</dbReference>
<feature type="compositionally biased region" description="Basic and acidic residues" evidence="5">
    <location>
        <begin position="38"/>
        <end position="50"/>
    </location>
</feature>
<dbReference type="GO" id="GO:0006412">
    <property type="term" value="P:translation"/>
    <property type="evidence" value="ECO:0007669"/>
    <property type="project" value="InterPro"/>
</dbReference>
<comment type="caution">
    <text evidence="6">The sequence shown here is derived from an EMBL/GenBank/DDBJ whole genome shotgun (WGS) entry which is preliminary data.</text>
</comment>
<keyword evidence="3 4" id="KW-0687">Ribonucleoprotein</keyword>
<comment type="similarity">
    <text evidence="1 4">Belongs to the bacterial ribosomal protein bL19 family.</text>
</comment>
<proteinExistence type="inferred from homology"/>
<evidence type="ECO:0000256" key="2">
    <source>
        <dbReference type="ARBA" id="ARBA00022980"/>
    </source>
</evidence>
<dbReference type="AlphaFoldDB" id="A0A1G1ZMT5"/>
<dbReference type="InterPro" id="IPR001857">
    <property type="entry name" value="Ribosomal_bL19"/>
</dbReference>
<dbReference type="PANTHER" id="PTHR15680">
    <property type="entry name" value="RIBOSOMAL PROTEIN L19"/>
    <property type="match status" value="1"/>
</dbReference>
<keyword evidence="2" id="KW-0689">Ribosomal protein</keyword>
<sequence>MIDSETNKKIKPGAVVRVWEKILAEGGSSPDASSKASASRERASSGKESDKFRFSKFEGLVLARKHGNESGASFIVRATVAGVGVEKVYPIHSPMIEKAEIISSPKKVRRAKLYYVRGLSKKETRQKLG</sequence>
<dbReference type="InterPro" id="IPR008991">
    <property type="entry name" value="Translation_prot_SH3-like_sf"/>
</dbReference>
<dbReference type="GO" id="GO:0005840">
    <property type="term" value="C:ribosome"/>
    <property type="evidence" value="ECO:0007669"/>
    <property type="project" value="UniProtKB-KW"/>
</dbReference>
<comment type="function">
    <text evidence="4">This protein is located at the 30S-50S ribosomal subunit interface and may play a role in the structure and function of the aminoacyl-tRNA binding site.</text>
</comment>
<dbReference type="SUPFAM" id="SSF50104">
    <property type="entry name" value="Translation proteins SH3-like domain"/>
    <property type="match status" value="1"/>
</dbReference>
<evidence type="ECO:0000313" key="7">
    <source>
        <dbReference type="Proteomes" id="UP000177942"/>
    </source>
</evidence>
<dbReference type="STRING" id="1798407.A3A16_00395"/>
<dbReference type="EMBL" id="MHJJ01000014">
    <property type="protein sequence ID" value="OGY65147.1"/>
    <property type="molecule type" value="Genomic_DNA"/>
</dbReference>
<dbReference type="Pfam" id="PF01245">
    <property type="entry name" value="Ribosomal_L19"/>
    <property type="match status" value="1"/>
</dbReference>
<accession>A0A1G1ZMT5</accession>